<dbReference type="InterPro" id="IPR003599">
    <property type="entry name" value="Ig_sub"/>
</dbReference>
<dbReference type="SMART" id="SM00406">
    <property type="entry name" value="IGv"/>
    <property type="match status" value="1"/>
</dbReference>
<evidence type="ECO:0000313" key="3">
    <source>
        <dbReference type="Proteomes" id="UP001501920"/>
    </source>
</evidence>
<evidence type="ECO:0000259" key="1">
    <source>
        <dbReference type="PROSITE" id="PS50835"/>
    </source>
</evidence>
<dbReference type="OMA" id="IGDNIAW"/>
<organism evidence="2 3">
    <name type="scientific">Pygocentrus nattereri</name>
    <name type="common">Red-bellied piranha</name>
    <dbReference type="NCBI Taxonomy" id="42514"/>
    <lineage>
        <taxon>Eukaryota</taxon>
        <taxon>Metazoa</taxon>
        <taxon>Chordata</taxon>
        <taxon>Craniata</taxon>
        <taxon>Vertebrata</taxon>
        <taxon>Euteleostomi</taxon>
        <taxon>Actinopterygii</taxon>
        <taxon>Neopterygii</taxon>
        <taxon>Teleostei</taxon>
        <taxon>Ostariophysi</taxon>
        <taxon>Characiformes</taxon>
        <taxon>Characoidei</taxon>
        <taxon>Pygocentrus</taxon>
    </lineage>
</organism>
<reference evidence="2" key="2">
    <citation type="submission" date="2025-08" db="UniProtKB">
        <authorList>
            <consortium name="Ensembl"/>
        </authorList>
    </citation>
    <scope>IDENTIFICATION</scope>
</reference>
<dbReference type="InterPro" id="IPR036179">
    <property type="entry name" value="Ig-like_dom_sf"/>
</dbReference>
<accession>A0A3B4D751</accession>
<proteinExistence type="predicted"/>
<feature type="domain" description="Ig-like" evidence="1">
    <location>
        <begin position="17"/>
        <end position="98"/>
    </location>
</feature>
<dbReference type="PANTHER" id="PTHR23267">
    <property type="entry name" value="IMMUNOGLOBULIN LIGHT CHAIN"/>
    <property type="match status" value="1"/>
</dbReference>
<dbReference type="GeneTree" id="ENSGT01150000286956"/>
<keyword evidence="3" id="KW-1185">Reference proteome</keyword>
<dbReference type="AlphaFoldDB" id="A0A3B4D751"/>
<dbReference type="SUPFAM" id="SSF48726">
    <property type="entry name" value="Immunoglobulin"/>
    <property type="match status" value="1"/>
</dbReference>
<sequence>MLQCSASVPELKNLLPGDTATIICRASRTVETCSSSHCLSWYLQKPGEAPKLLIKYANTLVSGISARFSGSGSGSDFTLTISNFQTEDGGDYYCQSRHYISGSYVFPQCFVGVQKPPSVQLHRDCTAAAGLYCRC</sequence>
<dbReference type="Pfam" id="PF07686">
    <property type="entry name" value="V-set"/>
    <property type="match status" value="1"/>
</dbReference>
<dbReference type="Gene3D" id="2.60.40.10">
    <property type="entry name" value="Immunoglobulins"/>
    <property type="match status" value="1"/>
</dbReference>
<dbReference type="PROSITE" id="PS50835">
    <property type="entry name" value="IG_LIKE"/>
    <property type="match status" value="1"/>
</dbReference>
<protein>
    <recommendedName>
        <fullName evidence="1">Ig-like domain-containing protein</fullName>
    </recommendedName>
</protein>
<dbReference type="Proteomes" id="UP001501920">
    <property type="component" value="Chromosome 11"/>
</dbReference>
<reference evidence="2 3" key="1">
    <citation type="submission" date="2020-10" db="EMBL/GenBank/DDBJ databases">
        <title>Pygocentrus nattereri (red-bellied piranha) genome, fPygNat1, primary haplotype.</title>
        <authorList>
            <person name="Myers G."/>
            <person name="Meyer A."/>
            <person name="Karagic N."/>
            <person name="Pippel M."/>
            <person name="Winkler S."/>
            <person name="Tracey A."/>
            <person name="Wood J."/>
            <person name="Formenti G."/>
            <person name="Howe K."/>
            <person name="Fedrigo O."/>
            <person name="Jarvis E.D."/>
        </authorList>
    </citation>
    <scope>NUCLEOTIDE SEQUENCE [LARGE SCALE GENOMIC DNA]</scope>
</reference>
<reference evidence="2" key="3">
    <citation type="submission" date="2025-09" db="UniProtKB">
        <authorList>
            <consortium name="Ensembl"/>
        </authorList>
    </citation>
    <scope>IDENTIFICATION</scope>
</reference>
<evidence type="ECO:0000313" key="2">
    <source>
        <dbReference type="Ensembl" id="ENSPNAP00000018951.2"/>
    </source>
</evidence>
<dbReference type="SMART" id="SM00409">
    <property type="entry name" value="IG"/>
    <property type="match status" value="1"/>
</dbReference>
<dbReference type="InterPro" id="IPR050150">
    <property type="entry name" value="IgV_Light_Chain"/>
</dbReference>
<name>A0A3B4D751_PYGNA</name>
<dbReference type="InterPro" id="IPR013106">
    <property type="entry name" value="Ig_V-set"/>
</dbReference>
<dbReference type="InterPro" id="IPR013783">
    <property type="entry name" value="Ig-like_fold"/>
</dbReference>
<dbReference type="InterPro" id="IPR007110">
    <property type="entry name" value="Ig-like_dom"/>
</dbReference>
<dbReference type="Ensembl" id="ENSPNAT00000039227.2">
    <property type="protein sequence ID" value="ENSPNAP00000018951.2"/>
    <property type="gene ID" value="ENSPNAG00000025470.2"/>
</dbReference>